<dbReference type="Proteomes" id="UP000241447">
    <property type="component" value="Chromosome"/>
</dbReference>
<sequence>MKMQYTRERFAMDLRHESVDRLVDTYEETLRNPPGRKPASQLVRLSKWYSSLDEEQQQTCQLLMEYIAEASLFSTLAALDGASLLSEDLRGADVRLTIVKGDDELLISSSEHGADFEYDLHELMFPTPD</sequence>
<dbReference type="AlphaFoldDB" id="A0A2R4M710"/>
<evidence type="ECO:0000313" key="2">
    <source>
        <dbReference type="Proteomes" id="UP000241447"/>
    </source>
</evidence>
<evidence type="ECO:0000313" key="1">
    <source>
        <dbReference type="EMBL" id="AVW92994.1"/>
    </source>
</evidence>
<accession>A0A2R4M710</accession>
<dbReference type="RefSeq" id="WP_107722209.1">
    <property type="nucleotide sequence ID" value="NZ_CP028475.1"/>
</dbReference>
<protein>
    <submittedName>
        <fullName evidence="1">Uncharacterized protein</fullName>
    </submittedName>
</protein>
<dbReference type="KEGG" id="cbak:DA792_19470"/>
<proteinExistence type="predicted"/>
<gene>
    <name evidence="1" type="ORF">DA792_19470</name>
</gene>
<name>A0A2R4M710_9RHOB</name>
<reference evidence="1 2" key="1">
    <citation type="submission" date="2018-03" db="EMBL/GenBank/DDBJ databases">
        <title>The Complete Genome of Celeribacter baekdonensis strain LH4, a Thiosulfate-Oxidizing Alphaproteobacterium Isolated from Gulf of Mexico Continental Slope Sediments.</title>
        <authorList>
            <person name="Flood B.E."/>
            <person name="Bailey J.V."/>
            <person name="Leprich D."/>
        </authorList>
    </citation>
    <scope>NUCLEOTIDE SEQUENCE [LARGE SCALE GENOMIC DNA]</scope>
    <source>
        <strain evidence="1 2">LH4</strain>
    </source>
</reference>
<dbReference type="EMBL" id="CP028475">
    <property type="protein sequence ID" value="AVW92994.1"/>
    <property type="molecule type" value="Genomic_DNA"/>
</dbReference>
<dbReference type="OrthoDB" id="7849911at2"/>
<organism evidence="1 2">
    <name type="scientific">Celeribacter baekdonensis</name>
    <dbReference type="NCBI Taxonomy" id="875171"/>
    <lineage>
        <taxon>Bacteria</taxon>
        <taxon>Pseudomonadati</taxon>
        <taxon>Pseudomonadota</taxon>
        <taxon>Alphaproteobacteria</taxon>
        <taxon>Rhodobacterales</taxon>
        <taxon>Roseobacteraceae</taxon>
        <taxon>Celeribacter</taxon>
    </lineage>
</organism>